<name>A0A841T4A2_9BACL</name>
<evidence type="ECO:0000313" key="2">
    <source>
        <dbReference type="Proteomes" id="UP000535838"/>
    </source>
</evidence>
<dbReference type="Proteomes" id="UP000535838">
    <property type="component" value="Unassembled WGS sequence"/>
</dbReference>
<reference evidence="1 2" key="1">
    <citation type="submission" date="2020-08" db="EMBL/GenBank/DDBJ databases">
        <title>Cohnella phylogeny.</title>
        <authorList>
            <person name="Dunlap C."/>
        </authorList>
    </citation>
    <scope>NUCLEOTIDE SEQUENCE [LARGE SCALE GENOMIC DNA]</scope>
    <source>
        <strain evidence="1 2">DSM 25241</strain>
    </source>
</reference>
<comment type="caution">
    <text evidence="1">The sequence shown here is derived from an EMBL/GenBank/DDBJ whole genome shotgun (WGS) entry which is preliminary data.</text>
</comment>
<dbReference type="AlphaFoldDB" id="A0A841T4A2"/>
<accession>A0A841T4A2</accession>
<proteinExistence type="predicted"/>
<sequence>MFKDQRPQGGKVLFHFSSIAVLEDNTIFTAPAGRNVWKANEAGGWDSCASGLPENAHINRLQRQSDRLFACTDEGLFRLKNEIWTPEKMPINCYQYKESGGLTFAATEHGLWCHTARGWKNTAFSGHAVYDFLYTPNFIYLAMDWGIAMYDRFTCSWEQFALGSRILSLGSFQGRLLGITENGELAAGNGRGGFERIRFEGMFIFKIVQAQGGVYLCTDRGLYRLGELRRQWMAVSVSLGSPVTDIAVKGALLYAATLNEGVQMIEIGREPGEN</sequence>
<keyword evidence="2" id="KW-1185">Reference proteome</keyword>
<organism evidence="1 2">
    <name type="scientific">Cohnella thailandensis</name>
    <dbReference type="NCBI Taxonomy" id="557557"/>
    <lineage>
        <taxon>Bacteria</taxon>
        <taxon>Bacillati</taxon>
        <taxon>Bacillota</taxon>
        <taxon>Bacilli</taxon>
        <taxon>Bacillales</taxon>
        <taxon>Paenibacillaceae</taxon>
        <taxon>Cohnella</taxon>
    </lineage>
</organism>
<evidence type="ECO:0000313" key="1">
    <source>
        <dbReference type="EMBL" id="MBB6638452.1"/>
    </source>
</evidence>
<dbReference type="RefSeq" id="WP_185123659.1">
    <property type="nucleotide sequence ID" value="NZ_JACJVQ010000033.1"/>
</dbReference>
<dbReference type="EMBL" id="JACJVQ010000033">
    <property type="protein sequence ID" value="MBB6638452.1"/>
    <property type="molecule type" value="Genomic_DNA"/>
</dbReference>
<gene>
    <name evidence="1" type="ORF">H7B67_30330</name>
</gene>
<protein>
    <submittedName>
        <fullName evidence="1">Uncharacterized protein</fullName>
    </submittedName>
</protein>